<dbReference type="PANTHER" id="PTHR36833:SF2">
    <property type="entry name" value="SLR0610 PROTEIN"/>
    <property type="match status" value="1"/>
</dbReference>
<evidence type="ECO:0000256" key="1">
    <source>
        <dbReference type="SAM" id="Phobius"/>
    </source>
</evidence>
<dbReference type="AlphaFoldDB" id="A0A9D2NGB6"/>
<name>A0A9D2NGB6_9FIRM</name>
<sequence length="114" mass="12342">MLLCLMGLVILSAFMVCLYAFAFSFVRVDGLNNIYYMLMNISEKPQELFGRCIFYVCFLFAVPAIPIANIPARVLLGRMGYEGVLASAASLGLFLLGVRAAVSAGLKRYAEGGG</sequence>
<accession>A0A9D2NGB6</accession>
<dbReference type="PANTHER" id="PTHR36833">
    <property type="entry name" value="SLR0610 PROTEIN-RELATED"/>
    <property type="match status" value="1"/>
</dbReference>
<dbReference type="EMBL" id="DWWS01000031">
    <property type="protein sequence ID" value="HJC23817.1"/>
    <property type="molecule type" value="Genomic_DNA"/>
</dbReference>
<evidence type="ECO:0000313" key="2">
    <source>
        <dbReference type="EMBL" id="HJC23817.1"/>
    </source>
</evidence>
<gene>
    <name evidence="2" type="ORF">H9761_08945</name>
</gene>
<feature type="transmembrane region" description="Helical" evidence="1">
    <location>
        <begin position="6"/>
        <end position="28"/>
    </location>
</feature>
<reference evidence="2" key="2">
    <citation type="submission" date="2021-04" db="EMBL/GenBank/DDBJ databases">
        <authorList>
            <person name="Gilroy R."/>
        </authorList>
    </citation>
    <scope>NUCLEOTIDE SEQUENCE</scope>
    <source>
        <strain evidence="2">USAMLcec2-132</strain>
    </source>
</reference>
<organism evidence="2 3">
    <name type="scientific">Candidatus Eisenbergiella merdavium</name>
    <dbReference type="NCBI Taxonomy" id="2838551"/>
    <lineage>
        <taxon>Bacteria</taxon>
        <taxon>Bacillati</taxon>
        <taxon>Bacillota</taxon>
        <taxon>Clostridia</taxon>
        <taxon>Lachnospirales</taxon>
        <taxon>Lachnospiraceae</taxon>
        <taxon>Eisenbergiella</taxon>
    </lineage>
</organism>
<feature type="transmembrane region" description="Helical" evidence="1">
    <location>
        <begin position="84"/>
        <end position="102"/>
    </location>
</feature>
<comment type="caution">
    <text evidence="2">The sequence shown here is derived from an EMBL/GenBank/DDBJ whole genome shotgun (WGS) entry which is preliminary data.</text>
</comment>
<dbReference type="Proteomes" id="UP000823891">
    <property type="component" value="Unassembled WGS sequence"/>
</dbReference>
<keyword evidence="1" id="KW-1133">Transmembrane helix</keyword>
<dbReference type="Pfam" id="PF06182">
    <property type="entry name" value="ABC2_membrane_6"/>
    <property type="match status" value="1"/>
</dbReference>
<feature type="transmembrane region" description="Helical" evidence="1">
    <location>
        <begin position="48"/>
        <end position="72"/>
    </location>
</feature>
<keyword evidence="1" id="KW-0472">Membrane</keyword>
<proteinExistence type="predicted"/>
<dbReference type="InterPro" id="IPR010390">
    <property type="entry name" value="ABC-2_transporter-like"/>
</dbReference>
<reference evidence="2" key="1">
    <citation type="journal article" date="2021" name="PeerJ">
        <title>Extensive microbial diversity within the chicken gut microbiome revealed by metagenomics and culture.</title>
        <authorList>
            <person name="Gilroy R."/>
            <person name="Ravi A."/>
            <person name="Getino M."/>
            <person name="Pursley I."/>
            <person name="Horton D.L."/>
            <person name="Alikhan N.F."/>
            <person name="Baker D."/>
            <person name="Gharbi K."/>
            <person name="Hall N."/>
            <person name="Watson M."/>
            <person name="Adriaenssens E.M."/>
            <person name="Foster-Nyarko E."/>
            <person name="Jarju S."/>
            <person name="Secka A."/>
            <person name="Antonio M."/>
            <person name="Oren A."/>
            <person name="Chaudhuri R.R."/>
            <person name="La Ragione R."/>
            <person name="Hildebrand F."/>
            <person name="Pallen M.J."/>
        </authorList>
    </citation>
    <scope>NUCLEOTIDE SEQUENCE</scope>
    <source>
        <strain evidence="2">USAMLcec2-132</strain>
    </source>
</reference>
<evidence type="ECO:0000313" key="3">
    <source>
        <dbReference type="Proteomes" id="UP000823891"/>
    </source>
</evidence>
<keyword evidence="1" id="KW-0812">Transmembrane</keyword>
<protein>
    <submittedName>
        <fullName evidence="2">ABC transporter permease</fullName>
    </submittedName>
</protein>